<dbReference type="AlphaFoldDB" id="A0AAP0RRM8"/>
<feature type="domain" description="SWIM-type" evidence="8">
    <location>
        <begin position="559"/>
        <end position="595"/>
    </location>
</feature>
<evidence type="ECO:0000256" key="4">
    <source>
        <dbReference type="ARBA" id="ARBA00022833"/>
    </source>
</evidence>
<keyword evidence="6" id="KW-0539">Nucleus</keyword>
<accession>A0AAP0RRM8</accession>
<comment type="caution">
    <text evidence="9">The sequence shown here is derived from an EMBL/GenBank/DDBJ whole genome shotgun (WGS) entry which is preliminary data.</text>
</comment>
<dbReference type="PROSITE" id="PS50966">
    <property type="entry name" value="ZF_SWIM"/>
    <property type="match status" value="1"/>
</dbReference>
<dbReference type="InterPro" id="IPR031052">
    <property type="entry name" value="FHY3/FAR1"/>
</dbReference>
<dbReference type="GO" id="GO:0008270">
    <property type="term" value="F:zinc ion binding"/>
    <property type="evidence" value="ECO:0007669"/>
    <property type="project" value="UniProtKB-UniRule"/>
</dbReference>
<dbReference type="InterPro" id="IPR004330">
    <property type="entry name" value="FAR1_DNA_bnd_dom"/>
</dbReference>
<evidence type="ECO:0000256" key="2">
    <source>
        <dbReference type="ARBA" id="ARBA00022723"/>
    </source>
</evidence>
<dbReference type="Pfam" id="PF03101">
    <property type="entry name" value="FAR1"/>
    <property type="match status" value="1"/>
</dbReference>
<comment type="function">
    <text evidence="6">Putative transcription activator involved in regulating light control of development.</text>
</comment>
<dbReference type="Pfam" id="PF04434">
    <property type="entry name" value="SWIM"/>
    <property type="match status" value="1"/>
</dbReference>
<evidence type="ECO:0000256" key="3">
    <source>
        <dbReference type="ARBA" id="ARBA00022771"/>
    </source>
</evidence>
<sequence>MGLNIDLNFDNCEEDITPNVDENMMGGEEHVDKGDCGIKDSANDLGMGLTSKDDQNLEPYNGMEFDSHEEAYSFYLKYAKFLGFAVSRKASRRSKISDKLIDAKFSCTRYGTKRESNAINPRPCLKIDCQATLHVKRRQDCGKWFVQNFIKEHNHELFPNEAHYFPCHRKITSIDKHNIDTLHAVRVGTSKIFAAMAKQRGGYQNVGFLQKDIRNHLDKERRLALESGDAKAMLEHFMLMQEENPNFFYAIDLDEEQRLKNVFWVDAKGRENYKNFGDVVSFDTTYITNKYKMPFAPFIGVNNHFQSTLLGCALLADETTSTFVWLMQTWTRAMGGRAPTAILTDQDKAMKAAITMVFPNARHRFCLWHILSKIPEKLGNVLKKHENFMGVLNKCIYNSWTEEDFEKRWWNMVEIFELEGNEWVESLFEDRKQWVPTYMRDTFFAGMSTTQRSESINSFFDKYVNRKTTLKEFVEQYKVALLDRQEEEAHADFNTWHKKPAVKSPSPFEKQMSIVYTHEVFKKFQIEVLGACGCYPQKEKEDGMIITLKVQDFEKKEEFKVVWDATKEEVCCLCRCFEYNGFLCRHAMAVLQSLGFFHIPSHYILKRWTKDAKPRHTIRHISIGVQSTEQRFNDLLGMATKLIEEGSLSHESFNIANHALEEALKQCTIANHSLKGLKKPTCGPCDFHDVGKENVDSNMLCDITVLDPKVSKTKGAPKRMKRGIEQGNKKKYNNKPRNVSLEL</sequence>
<reference evidence="9 10" key="1">
    <citation type="journal article" date="2024" name="Plant J.">
        <title>Genome sequences and population genomics reveal climatic adaptation and genomic divergence between two closely related sweetgum species.</title>
        <authorList>
            <person name="Xu W.Q."/>
            <person name="Ren C.Q."/>
            <person name="Zhang X.Y."/>
            <person name="Comes H.P."/>
            <person name="Liu X.H."/>
            <person name="Li Y.G."/>
            <person name="Kettle C.J."/>
            <person name="Jalonen R."/>
            <person name="Gaisberger H."/>
            <person name="Ma Y.Z."/>
            <person name="Qiu Y.X."/>
        </authorList>
    </citation>
    <scope>NUCLEOTIDE SEQUENCE [LARGE SCALE GENOMIC DNA]</scope>
    <source>
        <strain evidence="9">Hangzhou</strain>
    </source>
</reference>
<dbReference type="InterPro" id="IPR007527">
    <property type="entry name" value="Znf_SWIM"/>
</dbReference>
<dbReference type="InterPro" id="IPR006564">
    <property type="entry name" value="Znf_PMZ"/>
</dbReference>
<dbReference type="Pfam" id="PF10551">
    <property type="entry name" value="MULE"/>
    <property type="match status" value="1"/>
</dbReference>
<feature type="region of interest" description="Disordered" evidence="7">
    <location>
        <begin position="712"/>
        <end position="743"/>
    </location>
</feature>
<keyword evidence="4 6" id="KW-0862">Zinc</keyword>
<dbReference type="GO" id="GO:0006355">
    <property type="term" value="P:regulation of DNA-templated transcription"/>
    <property type="evidence" value="ECO:0007669"/>
    <property type="project" value="UniProtKB-UniRule"/>
</dbReference>
<dbReference type="SMART" id="SM00575">
    <property type="entry name" value="ZnF_PMZ"/>
    <property type="match status" value="1"/>
</dbReference>
<keyword evidence="10" id="KW-1185">Reference proteome</keyword>
<name>A0AAP0RRM8_LIQFO</name>
<proteinExistence type="inferred from homology"/>
<evidence type="ECO:0000313" key="9">
    <source>
        <dbReference type="EMBL" id="KAK9281029.1"/>
    </source>
</evidence>
<dbReference type="Proteomes" id="UP001415857">
    <property type="component" value="Unassembled WGS sequence"/>
</dbReference>
<dbReference type="PANTHER" id="PTHR31669">
    <property type="entry name" value="PROTEIN FAR1-RELATED SEQUENCE 10-RELATED"/>
    <property type="match status" value="1"/>
</dbReference>
<organism evidence="9 10">
    <name type="scientific">Liquidambar formosana</name>
    <name type="common">Formosan gum</name>
    <dbReference type="NCBI Taxonomy" id="63359"/>
    <lineage>
        <taxon>Eukaryota</taxon>
        <taxon>Viridiplantae</taxon>
        <taxon>Streptophyta</taxon>
        <taxon>Embryophyta</taxon>
        <taxon>Tracheophyta</taxon>
        <taxon>Spermatophyta</taxon>
        <taxon>Magnoliopsida</taxon>
        <taxon>eudicotyledons</taxon>
        <taxon>Gunneridae</taxon>
        <taxon>Pentapetalae</taxon>
        <taxon>Saxifragales</taxon>
        <taxon>Altingiaceae</taxon>
        <taxon>Liquidambar</taxon>
    </lineage>
</organism>
<dbReference type="PANTHER" id="PTHR31669:SF21">
    <property type="entry name" value="PROTEIN FAR-RED IMPAIRED RESPONSE 1"/>
    <property type="match status" value="1"/>
</dbReference>
<evidence type="ECO:0000256" key="1">
    <source>
        <dbReference type="ARBA" id="ARBA00005889"/>
    </source>
</evidence>
<comment type="subcellular location">
    <subcellularLocation>
        <location evidence="6">Nucleus</location>
    </subcellularLocation>
</comment>
<evidence type="ECO:0000256" key="6">
    <source>
        <dbReference type="RuleBase" id="RU367018"/>
    </source>
</evidence>
<evidence type="ECO:0000256" key="5">
    <source>
        <dbReference type="PROSITE-ProRule" id="PRU00325"/>
    </source>
</evidence>
<keyword evidence="2 6" id="KW-0479">Metal-binding</keyword>
<evidence type="ECO:0000256" key="7">
    <source>
        <dbReference type="SAM" id="MobiDB-lite"/>
    </source>
</evidence>
<evidence type="ECO:0000313" key="10">
    <source>
        <dbReference type="Proteomes" id="UP001415857"/>
    </source>
</evidence>
<keyword evidence="3 5" id="KW-0863">Zinc-finger</keyword>
<gene>
    <name evidence="9" type="ORF">L1049_003921</name>
</gene>
<dbReference type="EMBL" id="JBBPBK010000007">
    <property type="protein sequence ID" value="KAK9281029.1"/>
    <property type="molecule type" value="Genomic_DNA"/>
</dbReference>
<comment type="similarity">
    <text evidence="1 6">Belongs to the FHY3/FAR1 family.</text>
</comment>
<protein>
    <recommendedName>
        <fullName evidence="6">Protein FAR1-RELATED SEQUENCE</fullName>
    </recommendedName>
</protein>
<evidence type="ECO:0000259" key="8">
    <source>
        <dbReference type="PROSITE" id="PS50966"/>
    </source>
</evidence>
<dbReference type="InterPro" id="IPR018289">
    <property type="entry name" value="MULE_transposase_dom"/>
</dbReference>
<dbReference type="GO" id="GO:0005634">
    <property type="term" value="C:nucleus"/>
    <property type="evidence" value="ECO:0007669"/>
    <property type="project" value="UniProtKB-SubCell"/>
</dbReference>
<feature type="compositionally biased region" description="Basic residues" evidence="7">
    <location>
        <begin position="712"/>
        <end position="721"/>
    </location>
</feature>